<comment type="caution">
    <text evidence="2">The sequence shown here is derived from an EMBL/GenBank/DDBJ whole genome shotgun (WGS) entry which is preliminary data.</text>
</comment>
<gene>
    <name evidence="2" type="ORF">HNR19_001426</name>
</gene>
<dbReference type="AlphaFoldDB" id="A0A853C2B6"/>
<feature type="signal peptide" evidence="1">
    <location>
        <begin position="1"/>
        <end position="19"/>
    </location>
</feature>
<dbReference type="EMBL" id="JACCFP010000001">
    <property type="protein sequence ID" value="NYJ00728.1"/>
    <property type="molecule type" value="Genomic_DNA"/>
</dbReference>
<reference evidence="2 3" key="1">
    <citation type="submission" date="2020-07" db="EMBL/GenBank/DDBJ databases">
        <title>Sequencing the genomes of 1000 actinobacteria strains.</title>
        <authorList>
            <person name="Klenk H.-P."/>
        </authorList>
    </citation>
    <scope>NUCLEOTIDE SEQUENCE [LARGE SCALE GENOMIC DNA]</scope>
    <source>
        <strain evidence="2 3">DSM 103833</strain>
    </source>
</reference>
<feature type="chain" id="PRO_5039072961" evidence="1">
    <location>
        <begin position="20"/>
        <end position="172"/>
    </location>
</feature>
<name>A0A853C2B6_9ACTN</name>
<protein>
    <submittedName>
        <fullName evidence="2">Uncharacterized protein</fullName>
    </submittedName>
</protein>
<evidence type="ECO:0000313" key="2">
    <source>
        <dbReference type="EMBL" id="NYJ00728.1"/>
    </source>
</evidence>
<proteinExistence type="predicted"/>
<keyword evidence="3" id="KW-1185">Reference proteome</keyword>
<accession>A0A853C2B6</accession>
<dbReference type="Proteomes" id="UP000530424">
    <property type="component" value="Unassembled WGS sequence"/>
</dbReference>
<dbReference type="RefSeq" id="WP_179667277.1">
    <property type="nucleotide sequence ID" value="NZ_JACCFP010000001.1"/>
</dbReference>
<keyword evidence="1" id="KW-0732">Signal</keyword>
<evidence type="ECO:0000256" key="1">
    <source>
        <dbReference type="SAM" id="SignalP"/>
    </source>
</evidence>
<sequence>MRHPIRLLATVLATLLACAALTTTTTSPAGAESVTLWDPAGDADGYDITKLRVRHKSKRVTFELRQDQTPYWYEIRVDTPGPKKTYDYVVTWSIYGQRKVYVQTKKDFEDGGSNYVCRNKTAEVADDNSVLTFSVARSCFGPPKSVRVKAIAWDDQFGWKDRTGWTERAGVA</sequence>
<organism evidence="2 3">
    <name type="scientific">Nocardioides thalensis</name>
    <dbReference type="NCBI Taxonomy" id="1914755"/>
    <lineage>
        <taxon>Bacteria</taxon>
        <taxon>Bacillati</taxon>
        <taxon>Actinomycetota</taxon>
        <taxon>Actinomycetes</taxon>
        <taxon>Propionibacteriales</taxon>
        <taxon>Nocardioidaceae</taxon>
        <taxon>Nocardioides</taxon>
    </lineage>
</organism>
<dbReference type="PROSITE" id="PS51257">
    <property type="entry name" value="PROKAR_LIPOPROTEIN"/>
    <property type="match status" value="1"/>
</dbReference>
<evidence type="ECO:0000313" key="3">
    <source>
        <dbReference type="Proteomes" id="UP000530424"/>
    </source>
</evidence>